<dbReference type="InterPro" id="IPR012910">
    <property type="entry name" value="Plug_dom"/>
</dbReference>
<keyword evidence="12 19" id="KW-0675">Receptor</keyword>
<comment type="subcellular location">
    <subcellularLocation>
        <location evidence="1 14">Cell outer membrane</location>
        <topology evidence="1 14">Multi-pass membrane protein</topology>
    </subcellularLocation>
</comment>
<dbReference type="GO" id="GO:0038023">
    <property type="term" value="F:signaling receptor activity"/>
    <property type="evidence" value="ECO:0007669"/>
    <property type="project" value="InterPro"/>
</dbReference>
<evidence type="ECO:0000259" key="17">
    <source>
        <dbReference type="Pfam" id="PF00593"/>
    </source>
</evidence>
<dbReference type="Gene3D" id="2.170.130.10">
    <property type="entry name" value="TonB-dependent receptor, plug domain"/>
    <property type="match status" value="1"/>
</dbReference>
<evidence type="ECO:0000256" key="11">
    <source>
        <dbReference type="ARBA" id="ARBA00023136"/>
    </source>
</evidence>
<evidence type="ECO:0000256" key="8">
    <source>
        <dbReference type="ARBA" id="ARBA00023004"/>
    </source>
</evidence>
<dbReference type="NCBIfam" id="TIGR01783">
    <property type="entry name" value="TonB-siderophor"/>
    <property type="match status" value="1"/>
</dbReference>
<sequence>MLRYILAVLLVLLMVPTFWAQEPQQQAEAEPDQADLDQVLEDLVVFGPDDLKLIADDAAGALKIETSLMETPLSVSVLTGQRLRDFNAQTVQDTLVYTAGVHAGAFGVDPRGDWSSIRGASPTIFVDGMQSLFGNYNNTRPNTFSLSQVEILKGPSSVIYGQGSTGGVINLVSKRPKAQTSRELWVSYGSFSRKQANVDFTGPLTENGKLLYRLVATAKDSDSQTDYVPDNALLVAPSITWLPTESSALTVLLNYQENESGTGTQFLPWEGTILPSPHGQIDTGVFLSEPDWDSYDSDQTALTLMFDQKFNDTWKFHARTRYADSAADYNSMWPSFPPTFLEDGRSVVRTAYVSDAASEVLVGDVQLKGRFESGLVKSNILVGFDFQEATTDNDFFYGYAQGGIIDVFDPVYGNVPTNTPVTDFPETNTTQRGLYLSGHFKFDERWIVTTGLRYDETDSEVDGSGQNQKDDAVTGRLGLMYTASNGVAPYMSFSQSFLPVIGVGGDGQPYEPREGDQIEAGVKLQPKNGRGLLTVAAFSISDKNNLTPDLQNPQLRIQTGEIEIEGFELEGQLSWRQMSFLAAYAYTDAEIAAANDGSEGNHVATIPDQTASLWTTYRPSFAPGLSLGGGVRYVGPSWDGAERFQAPSYTLADIQLGYTYRSINLSLDVDNLTDKEYLSSVLARGDSFYGARRNISASIRYLF</sequence>
<protein>
    <submittedName>
        <fullName evidence="19">TonB-dependent siderophore receptor</fullName>
    </submittedName>
</protein>
<keyword evidence="11 14" id="KW-0472">Membrane</keyword>
<feature type="signal peptide" evidence="16">
    <location>
        <begin position="1"/>
        <end position="20"/>
    </location>
</feature>
<dbReference type="Proteomes" id="UP000664417">
    <property type="component" value="Unassembled WGS sequence"/>
</dbReference>
<comment type="caution">
    <text evidence="19">The sequence shown here is derived from an EMBL/GenBank/DDBJ whole genome shotgun (WGS) entry which is preliminary data.</text>
</comment>
<dbReference type="PROSITE" id="PS52016">
    <property type="entry name" value="TONB_DEPENDENT_REC_3"/>
    <property type="match status" value="1"/>
</dbReference>
<keyword evidence="13 14" id="KW-0998">Cell outer membrane</keyword>
<dbReference type="InterPro" id="IPR037066">
    <property type="entry name" value="Plug_dom_sf"/>
</dbReference>
<keyword evidence="6 14" id="KW-0812">Transmembrane</keyword>
<evidence type="ECO:0000256" key="15">
    <source>
        <dbReference type="RuleBase" id="RU003357"/>
    </source>
</evidence>
<feature type="chain" id="PRO_5035273523" evidence="16">
    <location>
        <begin position="21"/>
        <end position="703"/>
    </location>
</feature>
<dbReference type="EMBL" id="JAFREP010000052">
    <property type="protein sequence ID" value="MBO1323194.1"/>
    <property type="molecule type" value="Genomic_DNA"/>
</dbReference>
<dbReference type="InterPro" id="IPR010105">
    <property type="entry name" value="TonB_sidphr_rcpt"/>
</dbReference>
<evidence type="ECO:0000313" key="19">
    <source>
        <dbReference type="EMBL" id="MBO1323194.1"/>
    </source>
</evidence>
<dbReference type="InterPro" id="IPR039426">
    <property type="entry name" value="TonB-dep_rcpt-like"/>
</dbReference>
<dbReference type="GO" id="GO:0009279">
    <property type="term" value="C:cell outer membrane"/>
    <property type="evidence" value="ECO:0007669"/>
    <property type="project" value="UniProtKB-SubCell"/>
</dbReference>
<evidence type="ECO:0000313" key="20">
    <source>
        <dbReference type="Proteomes" id="UP000664417"/>
    </source>
</evidence>
<dbReference type="PANTHER" id="PTHR32552">
    <property type="entry name" value="FERRICHROME IRON RECEPTOR-RELATED"/>
    <property type="match status" value="1"/>
</dbReference>
<evidence type="ECO:0000256" key="5">
    <source>
        <dbReference type="ARBA" id="ARBA00022496"/>
    </source>
</evidence>
<keyword evidence="4 14" id="KW-1134">Transmembrane beta strand</keyword>
<dbReference type="InterPro" id="IPR000531">
    <property type="entry name" value="Beta-barrel_TonB"/>
</dbReference>
<evidence type="ECO:0000256" key="3">
    <source>
        <dbReference type="ARBA" id="ARBA00022448"/>
    </source>
</evidence>
<organism evidence="19 20">
    <name type="scientific">Acanthopleuribacter pedis</name>
    <dbReference type="NCBI Taxonomy" id="442870"/>
    <lineage>
        <taxon>Bacteria</taxon>
        <taxon>Pseudomonadati</taxon>
        <taxon>Acidobacteriota</taxon>
        <taxon>Holophagae</taxon>
        <taxon>Acanthopleuribacterales</taxon>
        <taxon>Acanthopleuribacteraceae</taxon>
        <taxon>Acanthopleuribacter</taxon>
    </lineage>
</organism>
<keyword evidence="7 16" id="KW-0732">Signal</keyword>
<evidence type="ECO:0000259" key="18">
    <source>
        <dbReference type="Pfam" id="PF07715"/>
    </source>
</evidence>
<gene>
    <name evidence="19" type="ORF">J3U88_32315</name>
</gene>
<evidence type="ECO:0000256" key="13">
    <source>
        <dbReference type="ARBA" id="ARBA00023237"/>
    </source>
</evidence>
<evidence type="ECO:0000256" key="10">
    <source>
        <dbReference type="ARBA" id="ARBA00023077"/>
    </source>
</evidence>
<dbReference type="GO" id="GO:0015891">
    <property type="term" value="P:siderophore transport"/>
    <property type="evidence" value="ECO:0007669"/>
    <property type="project" value="InterPro"/>
</dbReference>
<dbReference type="Gene3D" id="2.40.170.20">
    <property type="entry name" value="TonB-dependent receptor, beta-barrel domain"/>
    <property type="match status" value="1"/>
</dbReference>
<dbReference type="GO" id="GO:0015344">
    <property type="term" value="F:siderophore uptake transmembrane transporter activity"/>
    <property type="evidence" value="ECO:0007669"/>
    <property type="project" value="TreeGrafter"/>
</dbReference>
<keyword evidence="8" id="KW-0408">Iron</keyword>
<evidence type="ECO:0000256" key="7">
    <source>
        <dbReference type="ARBA" id="ARBA00022729"/>
    </source>
</evidence>
<reference evidence="19" key="1">
    <citation type="submission" date="2021-03" db="EMBL/GenBank/DDBJ databases">
        <authorList>
            <person name="Wang G."/>
        </authorList>
    </citation>
    <scope>NUCLEOTIDE SEQUENCE</scope>
    <source>
        <strain evidence="19">KCTC 12899</strain>
    </source>
</reference>
<keyword evidence="10 15" id="KW-0798">TonB box</keyword>
<feature type="domain" description="TonB-dependent receptor-like beta-barrel" evidence="17">
    <location>
        <begin position="254"/>
        <end position="672"/>
    </location>
</feature>
<keyword evidence="9" id="KW-0406">Ion transport</keyword>
<accession>A0A8J7QFK9</accession>
<dbReference type="SUPFAM" id="SSF56935">
    <property type="entry name" value="Porins"/>
    <property type="match status" value="1"/>
</dbReference>
<dbReference type="Pfam" id="PF00593">
    <property type="entry name" value="TonB_dep_Rec_b-barrel"/>
    <property type="match status" value="1"/>
</dbReference>
<evidence type="ECO:0000256" key="12">
    <source>
        <dbReference type="ARBA" id="ARBA00023170"/>
    </source>
</evidence>
<evidence type="ECO:0000256" key="2">
    <source>
        <dbReference type="ARBA" id="ARBA00009810"/>
    </source>
</evidence>
<evidence type="ECO:0000256" key="16">
    <source>
        <dbReference type="SAM" id="SignalP"/>
    </source>
</evidence>
<dbReference type="AlphaFoldDB" id="A0A8J7QFK9"/>
<dbReference type="PANTHER" id="PTHR32552:SF68">
    <property type="entry name" value="FERRICHROME OUTER MEMBRANE TRANSPORTER_PHAGE RECEPTOR"/>
    <property type="match status" value="1"/>
</dbReference>
<feature type="domain" description="TonB-dependent receptor plug" evidence="18">
    <location>
        <begin position="68"/>
        <end position="168"/>
    </location>
</feature>
<name>A0A8J7QFK9_9BACT</name>
<keyword evidence="20" id="KW-1185">Reference proteome</keyword>
<dbReference type="Pfam" id="PF07715">
    <property type="entry name" value="Plug"/>
    <property type="match status" value="1"/>
</dbReference>
<evidence type="ECO:0000256" key="9">
    <source>
        <dbReference type="ARBA" id="ARBA00023065"/>
    </source>
</evidence>
<evidence type="ECO:0000256" key="1">
    <source>
        <dbReference type="ARBA" id="ARBA00004571"/>
    </source>
</evidence>
<evidence type="ECO:0000256" key="14">
    <source>
        <dbReference type="PROSITE-ProRule" id="PRU01360"/>
    </source>
</evidence>
<dbReference type="InterPro" id="IPR036942">
    <property type="entry name" value="Beta-barrel_TonB_sf"/>
</dbReference>
<keyword evidence="5" id="KW-0410">Iron transport</keyword>
<dbReference type="CDD" id="cd01347">
    <property type="entry name" value="ligand_gated_channel"/>
    <property type="match status" value="1"/>
</dbReference>
<comment type="similarity">
    <text evidence="2 14 15">Belongs to the TonB-dependent receptor family.</text>
</comment>
<keyword evidence="3 14" id="KW-0813">Transport</keyword>
<dbReference type="RefSeq" id="WP_207863199.1">
    <property type="nucleotide sequence ID" value="NZ_JAFREP010000052.1"/>
</dbReference>
<evidence type="ECO:0000256" key="4">
    <source>
        <dbReference type="ARBA" id="ARBA00022452"/>
    </source>
</evidence>
<proteinExistence type="inferred from homology"/>
<evidence type="ECO:0000256" key="6">
    <source>
        <dbReference type="ARBA" id="ARBA00022692"/>
    </source>
</evidence>